<dbReference type="Proteomes" id="UP000248066">
    <property type="component" value="Unassembled WGS sequence"/>
</dbReference>
<evidence type="ECO:0000313" key="3">
    <source>
        <dbReference type="EMBL" id="PYZ97744.1"/>
    </source>
</evidence>
<dbReference type="Gene3D" id="3.40.50.2000">
    <property type="entry name" value="Glycogen Phosphorylase B"/>
    <property type="match status" value="2"/>
</dbReference>
<reference evidence="3 4" key="1">
    <citation type="submission" date="2017-10" db="EMBL/GenBank/DDBJ databases">
        <title>Bacillus sp. nov., a halophilic bacterium isolated from a Yangshapao Lake.</title>
        <authorList>
            <person name="Wang H."/>
        </authorList>
    </citation>
    <scope>NUCLEOTIDE SEQUENCE [LARGE SCALE GENOMIC DNA]</scope>
    <source>
        <strain evidence="3 4">YSP-3</strain>
    </source>
</reference>
<dbReference type="AlphaFoldDB" id="A0A2W0H7C1"/>
<gene>
    <name evidence="3" type="ORF">CR205_03895</name>
</gene>
<sequence>MRLRMVLICTESLPAPAVKGGAIQMFIDGITPFLAEPYDLTICSISDPSLPDSETCDQVRYVRFPQEEYAGSVAAHLKEEAYDLVHVFNRPLDLLIYAAAAPESQFVLGLHNDMLAPEKISQDEGERVINTVVGIITISDFIRKKVVGRFPEAEGKCRVVYSGVDLRHFPARQSDEAQLIREEWRRRFGVSNRTVVLFAGRLSPNKGVHVLIDSMKLLFRKHPGLVLMIAGGKWFSDDGMNRYTRKLRSQADKLKDRVLFTGFIPADQIGNLFLAADIFVCPSLWEEPLARVHYEAMAAGVPVITTDRGGNGEVIIHKQNGWVITDCESPIAYSQAIEFFLRNQELATYMTANGRHLVETAFQFQHAARRFLTAWEAFIDRGADQVNTNDDETFPLHSP</sequence>
<protein>
    <submittedName>
        <fullName evidence="3">Glycosyl transferase</fullName>
    </submittedName>
</protein>
<organism evidence="3 4">
    <name type="scientific">Alteribacter lacisalsi</name>
    <dbReference type="NCBI Taxonomy" id="2045244"/>
    <lineage>
        <taxon>Bacteria</taxon>
        <taxon>Bacillati</taxon>
        <taxon>Bacillota</taxon>
        <taxon>Bacilli</taxon>
        <taxon>Bacillales</taxon>
        <taxon>Bacillaceae</taxon>
        <taxon>Alteribacter</taxon>
    </lineage>
</organism>
<dbReference type="EMBL" id="PDOF01000001">
    <property type="protein sequence ID" value="PYZ97744.1"/>
    <property type="molecule type" value="Genomic_DNA"/>
</dbReference>
<dbReference type="RefSeq" id="WP_110517136.1">
    <property type="nucleotide sequence ID" value="NZ_PDOF01000001.1"/>
</dbReference>
<dbReference type="OrthoDB" id="139410at2"/>
<feature type="domain" description="Glycosyl transferase family 1" evidence="1">
    <location>
        <begin position="181"/>
        <end position="356"/>
    </location>
</feature>
<keyword evidence="3" id="KW-0808">Transferase</keyword>
<feature type="domain" description="Glycosyltransferase subfamily 4-like N-terminal" evidence="2">
    <location>
        <begin position="71"/>
        <end position="166"/>
    </location>
</feature>
<dbReference type="InterPro" id="IPR001296">
    <property type="entry name" value="Glyco_trans_1"/>
</dbReference>
<keyword evidence="4" id="KW-1185">Reference proteome</keyword>
<name>A0A2W0H7C1_9BACI</name>
<dbReference type="Pfam" id="PF13439">
    <property type="entry name" value="Glyco_transf_4"/>
    <property type="match status" value="1"/>
</dbReference>
<evidence type="ECO:0000259" key="2">
    <source>
        <dbReference type="Pfam" id="PF13439"/>
    </source>
</evidence>
<dbReference type="SUPFAM" id="SSF53756">
    <property type="entry name" value="UDP-Glycosyltransferase/glycogen phosphorylase"/>
    <property type="match status" value="1"/>
</dbReference>
<accession>A0A2W0H7C1</accession>
<comment type="caution">
    <text evidence="3">The sequence shown here is derived from an EMBL/GenBank/DDBJ whole genome shotgun (WGS) entry which is preliminary data.</text>
</comment>
<dbReference type="InterPro" id="IPR028098">
    <property type="entry name" value="Glyco_trans_4-like_N"/>
</dbReference>
<dbReference type="PANTHER" id="PTHR12526:SF638">
    <property type="entry name" value="SPORE COAT PROTEIN SA"/>
    <property type="match status" value="1"/>
</dbReference>
<evidence type="ECO:0000313" key="4">
    <source>
        <dbReference type="Proteomes" id="UP000248066"/>
    </source>
</evidence>
<dbReference type="CDD" id="cd03801">
    <property type="entry name" value="GT4_PimA-like"/>
    <property type="match status" value="1"/>
</dbReference>
<evidence type="ECO:0000259" key="1">
    <source>
        <dbReference type="Pfam" id="PF00534"/>
    </source>
</evidence>
<dbReference type="PANTHER" id="PTHR12526">
    <property type="entry name" value="GLYCOSYLTRANSFERASE"/>
    <property type="match status" value="1"/>
</dbReference>
<proteinExistence type="predicted"/>
<dbReference type="Pfam" id="PF00534">
    <property type="entry name" value="Glycos_transf_1"/>
    <property type="match status" value="1"/>
</dbReference>
<dbReference type="GO" id="GO:0016757">
    <property type="term" value="F:glycosyltransferase activity"/>
    <property type="evidence" value="ECO:0007669"/>
    <property type="project" value="InterPro"/>
</dbReference>